<dbReference type="OrthoDB" id="9809126at2"/>
<dbReference type="EMBL" id="RAXT01000095">
    <property type="protein sequence ID" value="RKG32326.1"/>
    <property type="molecule type" value="Genomic_DNA"/>
</dbReference>
<proteinExistence type="predicted"/>
<keyword evidence="3" id="KW-1185">Reference proteome</keyword>
<evidence type="ECO:0000313" key="3">
    <source>
        <dbReference type="Proteomes" id="UP000280405"/>
    </source>
</evidence>
<protein>
    <submittedName>
        <fullName evidence="2">Replication protein</fullName>
    </submittedName>
</protein>
<organism evidence="2 3">
    <name type="scientific">Acinetobacter rongchengensis</name>
    <dbReference type="NCBI Taxonomy" id="2419601"/>
    <lineage>
        <taxon>Bacteria</taxon>
        <taxon>Pseudomonadati</taxon>
        <taxon>Pseudomonadota</taxon>
        <taxon>Gammaproteobacteria</taxon>
        <taxon>Moraxellales</taxon>
        <taxon>Moraxellaceae</taxon>
        <taxon>Acinetobacter</taxon>
    </lineage>
</organism>
<feature type="domain" description="Replication initiation protein-like C-terminal" evidence="1">
    <location>
        <begin position="154"/>
        <end position="305"/>
    </location>
</feature>
<evidence type="ECO:0000259" key="1">
    <source>
        <dbReference type="Pfam" id="PF02486"/>
    </source>
</evidence>
<dbReference type="InterPro" id="IPR003491">
    <property type="entry name" value="REP-like_C"/>
</dbReference>
<comment type="caution">
    <text evidence="2">The sequence shown here is derived from an EMBL/GenBank/DDBJ whole genome shotgun (WGS) entry which is preliminary data.</text>
</comment>
<evidence type="ECO:0000313" key="2">
    <source>
        <dbReference type="EMBL" id="RKG32326.1"/>
    </source>
</evidence>
<dbReference type="Pfam" id="PF02486">
    <property type="entry name" value="Rep_trans"/>
    <property type="match status" value="1"/>
</dbReference>
<reference evidence="2 3" key="1">
    <citation type="submission" date="2018-09" db="EMBL/GenBank/DDBJ databases">
        <title>The draft genome of Acinetobacter spp. strains.</title>
        <authorList>
            <person name="Qin J."/>
            <person name="Feng Y."/>
            <person name="Zong Z."/>
        </authorList>
    </citation>
    <scope>NUCLEOTIDE SEQUENCE [LARGE SCALE GENOMIC DNA]</scope>
    <source>
        <strain evidence="2 3">WCHAc060115</strain>
    </source>
</reference>
<sequence>MQCNQFTFPRKLDNVKMILTEKGNLPILHSVPCDEYGIASHDWITFSFDASTLGQEYSSIHPDHVESTLTYAIETFLDQHLYEIFGFGLDKKREKGMHNYKYAYELQDMMGMVLYGHSSKKISVQINGTGCALARKGWNEQLYRFLKTFAVKPKLTRVDLAFDDFEGKYISVDLANYWDDHNGFWCGGREPKIEMFGSWKRPNGKGRSFCIGDRTSGKYCRFYERGKKEGSPLSPWCRAEVEFKGKDRYIPLDILLSPSQYFLGAYPCFEWLAQTLEKEFCTPEKMQTIKKQSQINWDSAIQIVKDQFGKYIRQFSKIIEPNELIAMLSSPKDEVPKRLKFSHAVVMQSIRLKQPIRSHDEFPLFVGVQGLNDSTYKDFINAIQNTNGGTWCQSV</sequence>
<dbReference type="AlphaFoldDB" id="A0A3A8EFN4"/>
<dbReference type="Proteomes" id="UP000280405">
    <property type="component" value="Unassembled WGS sequence"/>
</dbReference>
<name>A0A3A8EFN4_9GAMM</name>
<accession>A0A3A8EFN4</accession>
<gene>
    <name evidence="2" type="ORF">D7V20_18300</name>
</gene>